<gene>
    <name evidence="1" type="ORF">HMPREF9138_00672</name>
</gene>
<dbReference type="EMBL" id="AFXP01000004">
    <property type="protein sequence ID" value="EHG16842.1"/>
    <property type="molecule type" value="Genomic_DNA"/>
</dbReference>
<dbReference type="AlphaFoldDB" id="G6AEZ5"/>
<sequence length="31" mass="3503">MKFVLFGGGDRGGEYKIMGMFNSKIYLQEEG</sequence>
<accession>G6AEZ5</accession>
<protein>
    <submittedName>
        <fullName evidence="1">Uncharacterized protein</fullName>
    </submittedName>
</protein>
<proteinExistence type="predicted"/>
<evidence type="ECO:0000313" key="1">
    <source>
        <dbReference type="EMBL" id="EHG16842.1"/>
    </source>
</evidence>
<comment type="caution">
    <text evidence="1">The sequence shown here is derived from an EMBL/GenBank/DDBJ whole genome shotgun (WGS) entry which is preliminary data.</text>
</comment>
<dbReference type="HOGENOM" id="CLU_3397894_0_0_10"/>
<organism evidence="1 2">
    <name type="scientific">Prevotella histicola F0411</name>
    <dbReference type="NCBI Taxonomy" id="857291"/>
    <lineage>
        <taxon>Bacteria</taxon>
        <taxon>Pseudomonadati</taxon>
        <taxon>Bacteroidota</taxon>
        <taxon>Bacteroidia</taxon>
        <taxon>Bacteroidales</taxon>
        <taxon>Prevotellaceae</taxon>
        <taxon>Prevotella</taxon>
    </lineage>
</organism>
<keyword evidence="2" id="KW-1185">Reference proteome</keyword>
<name>G6AEZ5_9BACT</name>
<dbReference type="STRING" id="857291.HMPREF9138_00672"/>
<reference evidence="1 2" key="1">
    <citation type="submission" date="2011-10" db="EMBL/GenBank/DDBJ databases">
        <title>The Genome Sequence of Prevotella histicola F0411.</title>
        <authorList>
            <consortium name="The Broad Institute Genome Sequencing Platform"/>
            <person name="Earl A."/>
            <person name="Ward D."/>
            <person name="Feldgarden M."/>
            <person name="Gevers D."/>
            <person name="Izard J."/>
            <person name="Ganesan A."/>
            <person name="Blanton J.M."/>
            <person name="Baranova O.V."/>
            <person name="Tanner A.C."/>
            <person name="Mathney J.M.J."/>
            <person name="Dewhirst F.E."/>
            <person name="Young S.K."/>
            <person name="Zeng Q."/>
            <person name="Gargeya S."/>
            <person name="Fitzgerald M."/>
            <person name="Haas B."/>
            <person name="Abouelleil A."/>
            <person name="Alvarado L."/>
            <person name="Arachchi H.M."/>
            <person name="Berlin A."/>
            <person name="Brown A."/>
            <person name="Chapman S.B."/>
            <person name="Chen Z."/>
            <person name="Dunbar C."/>
            <person name="Freedman E."/>
            <person name="Gearin G."/>
            <person name="Gellesch M."/>
            <person name="Goldberg J."/>
            <person name="Griggs A."/>
            <person name="Gujja S."/>
            <person name="Heiman D."/>
            <person name="Howarth C."/>
            <person name="Larson L."/>
            <person name="Lui A."/>
            <person name="MacDonald P.J.P."/>
            <person name="Montmayeur A."/>
            <person name="Murphy C."/>
            <person name="Neiman D."/>
            <person name="Pearson M."/>
            <person name="Priest M."/>
            <person name="Roberts A."/>
            <person name="Saif S."/>
            <person name="Shea T."/>
            <person name="Shenoy N."/>
            <person name="Sisk P."/>
            <person name="Stolte C."/>
            <person name="Sykes S."/>
            <person name="Wortman J."/>
            <person name="Nusbaum C."/>
            <person name="Birren B."/>
        </authorList>
    </citation>
    <scope>NUCLEOTIDE SEQUENCE [LARGE SCALE GENOMIC DNA]</scope>
    <source>
        <strain evidence="1 2">F0411</strain>
    </source>
</reference>
<dbReference type="Proteomes" id="UP000004597">
    <property type="component" value="Unassembled WGS sequence"/>
</dbReference>
<evidence type="ECO:0000313" key="2">
    <source>
        <dbReference type="Proteomes" id="UP000004597"/>
    </source>
</evidence>